<gene>
    <name evidence="1" type="ORF">WJX74_002693</name>
</gene>
<name>A0AAW1RXF0_9CHLO</name>
<proteinExistence type="predicted"/>
<sequence>MHSTSGAFESSTTGPSHEALEWPLVCKANIESSAAPLTGEYLGTQVLGEDVVASSAAVIFCCVAGRALSWQILRSLLKLQFVTIGAPAVSTWAPEAQLQPARKRADFYLSSQPMARGSTSSAGATGIGPHCQQHYKGHGRQFWEDHQPRSSHHQREGD</sequence>
<dbReference type="EMBL" id="JALJOS010000005">
    <property type="protein sequence ID" value="KAK9838755.1"/>
    <property type="molecule type" value="Genomic_DNA"/>
</dbReference>
<evidence type="ECO:0000313" key="2">
    <source>
        <dbReference type="Proteomes" id="UP001438707"/>
    </source>
</evidence>
<comment type="caution">
    <text evidence="1">The sequence shown here is derived from an EMBL/GenBank/DDBJ whole genome shotgun (WGS) entry which is preliminary data.</text>
</comment>
<organism evidence="1 2">
    <name type="scientific">Apatococcus lobatus</name>
    <dbReference type="NCBI Taxonomy" id="904363"/>
    <lineage>
        <taxon>Eukaryota</taxon>
        <taxon>Viridiplantae</taxon>
        <taxon>Chlorophyta</taxon>
        <taxon>core chlorophytes</taxon>
        <taxon>Trebouxiophyceae</taxon>
        <taxon>Chlorellales</taxon>
        <taxon>Chlorellaceae</taxon>
        <taxon>Apatococcus</taxon>
    </lineage>
</organism>
<dbReference type="AlphaFoldDB" id="A0AAW1RXF0"/>
<protein>
    <submittedName>
        <fullName evidence="1">Uncharacterized protein</fullName>
    </submittedName>
</protein>
<keyword evidence="2" id="KW-1185">Reference proteome</keyword>
<reference evidence="1 2" key="1">
    <citation type="journal article" date="2024" name="Nat. Commun.">
        <title>Phylogenomics reveals the evolutionary origins of lichenization in chlorophyte algae.</title>
        <authorList>
            <person name="Puginier C."/>
            <person name="Libourel C."/>
            <person name="Otte J."/>
            <person name="Skaloud P."/>
            <person name="Haon M."/>
            <person name="Grisel S."/>
            <person name="Petersen M."/>
            <person name="Berrin J.G."/>
            <person name="Delaux P.M."/>
            <person name="Dal Grande F."/>
            <person name="Keller J."/>
        </authorList>
    </citation>
    <scope>NUCLEOTIDE SEQUENCE [LARGE SCALE GENOMIC DNA]</scope>
    <source>
        <strain evidence="1 2">SAG 2145</strain>
    </source>
</reference>
<accession>A0AAW1RXF0</accession>
<evidence type="ECO:0000313" key="1">
    <source>
        <dbReference type="EMBL" id="KAK9838755.1"/>
    </source>
</evidence>
<dbReference type="Proteomes" id="UP001438707">
    <property type="component" value="Unassembled WGS sequence"/>
</dbReference>